<keyword evidence="1" id="KW-1133">Transmembrane helix</keyword>
<evidence type="ECO:0000313" key="3">
    <source>
        <dbReference type="Proteomes" id="UP000198857"/>
    </source>
</evidence>
<dbReference type="Proteomes" id="UP000198857">
    <property type="component" value="Unassembled WGS sequence"/>
</dbReference>
<evidence type="ECO:0000256" key="1">
    <source>
        <dbReference type="SAM" id="Phobius"/>
    </source>
</evidence>
<feature type="transmembrane region" description="Helical" evidence="1">
    <location>
        <begin position="7"/>
        <end position="31"/>
    </location>
</feature>
<evidence type="ECO:0000313" key="2">
    <source>
        <dbReference type="EMBL" id="SFP85915.1"/>
    </source>
</evidence>
<feature type="transmembrane region" description="Helical" evidence="1">
    <location>
        <begin position="98"/>
        <end position="119"/>
    </location>
</feature>
<organism evidence="2 3">
    <name type="scientific">Geodermatophilus dictyosporus</name>
    <dbReference type="NCBI Taxonomy" id="1523247"/>
    <lineage>
        <taxon>Bacteria</taxon>
        <taxon>Bacillati</taxon>
        <taxon>Actinomycetota</taxon>
        <taxon>Actinomycetes</taxon>
        <taxon>Geodermatophilales</taxon>
        <taxon>Geodermatophilaceae</taxon>
        <taxon>Geodermatophilus</taxon>
    </lineage>
</organism>
<gene>
    <name evidence="2" type="ORF">SAMN05660464_4487</name>
</gene>
<feature type="transmembrane region" description="Helical" evidence="1">
    <location>
        <begin position="63"/>
        <end position="86"/>
    </location>
</feature>
<dbReference type="RefSeq" id="WP_136697361.1">
    <property type="nucleotide sequence ID" value="NZ_FOWQ01000009.1"/>
</dbReference>
<dbReference type="EMBL" id="FOWQ01000009">
    <property type="protein sequence ID" value="SFP85915.1"/>
    <property type="molecule type" value="Genomic_DNA"/>
</dbReference>
<accession>A0A1I5TS87</accession>
<proteinExistence type="predicted"/>
<protein>
    <submittedName>
        <fullName evidence="2">Uncharacterized protein</fullName>
    </submittedName>
</protein>
<reference evidence="3" key="1">
    <citation type="submission" date="2016-10" db="EMBL/GenBank/DDBJ databases">
        <authorList>
            <person name="Varghese N."/>
            <person name="Submissions S."/>
        </authorList>
    </citation>
    <scope>NUCLEOTIDE SEQUENCE [LARGE SCALE GENOMIC DNA]</scope>
    <source>
        <strain evidence="3">DSM 44208</strain>
    </source>
</reference>
<sequence>MTTVRGALWLGALSVVAVAVYGLLVVVPYFVNGLDRFPLADVAVGYHDPKDLWPTTIPYVGGWLHLAGMLAMGLAPMTLVSVALVCGLSSVWAVVRRAWSVSAVHAVVAVACGAATTWFSTPFAEALAGWQMD</sequence>
<name>A0A1I5TS87_9ACTN</name>
<keyword evidence="1" id="KW-0472">Membrane</keyword>
<dbReference type="OrthoDB" id="3786946at2"/>
<keyword evidence="1" id="KW-0812">Transmembrane</keyword>
<dbReference type="AlphaFoldDB" id="A0A1I5TS87"/>
<keyword evidence="3" id="KW-1185">Reference proteome</keyword>